<dbReference type="AlphaFoldDB" id="Q6AKN8"/>
<evidence type="ECO:0000313" key="2">
    <source>
        <dbReference type="Proteomes" id="UP000000602"/>
    </source>
</evidence>
<keyword evidence="2" id="KW-1185">Reference proteome</keyword>
<sequence length="77" mass="9224">MPCNTRHLQQSNFLQRDLFFSQLPPLRNGDLIILHLKSNHDLEQLIANKSVFDQCRLILIIRKEVFESSRSYHYLNR</sequence>
<dbReference type="Proteomes" id="UP000000602">
    <property type="component" value="Chromosome"/>
</dbReference>
<dbReference type="STRING" id="177439.DP2358"/>
<dbReference type="HOGENOM" id="CLU_2632364_0_0_7"/>
<evidence type="ECO:0000313" key="1">
    <source>
        <dbReference type="EMBL" id="CAG37087.1"/>
    </source>
</evidence>
<proteinExistence type="predicted"/>
<dbReference type="EMBL" id="CR522870">
    <property type="protein sequence ID" value="CAG37087.1"/>
    <property type="molecule type" value="Genomic_DNA"/>
</dbReference>
<name>Q6AKN8_DESPS</name>
<gene>
    <name evidence="1" type="ordered locus">DP2358</name>
</gene>
<protein>
    <submittedName>
        <fullName evidence="1">Uncharacterized protein</fullName>
    </submittedName>
</protein>
<accession>Q6AKN8</accession>
<reference evidence="2" key="1">
    <citation type="journal article" date="2004" name="Environ. Microbiol.">
        <title>The genome of Desulfotalea psychrophila, a sulfate-reducing bacterium from permanently cold Arctic sediments.</title>
        <authorList>
            <person name="Rabus R."/>
            <person name="Ruepp A."/>
            <person name="Frickey T."/>
            <person name="Rattei T."/>
            <person name="Fartmann B."/>
            <person name="Stark M."/>
            <person name="Bauer M."/>
            <person name="Zibat A."/>
            <person name="Lombardot T."/>
            <person name="Becker I."/>
            <person name="Amann J."/>
            <person name="Gellner K."/>
            <person name="Teeling H."/>
            <person name="Leuschner W.D."/>
            <person name="Gloeckner F.-O."/>
            <person name="Lupas A.N."/>
            <person name="Amann R."/>
            <person name="Klenk H.-P."/>
        </authorList>
    </citation>
    <scope>NUCLEOTIDE SEQUENCE [LARGE SCALE GENOMIC DNA]</scope>
    <source>
        <strain evidence="2">DSM 12343 / LSv54</strain>
    </source>
</reference>
<organism evidence="1 2">
    <name type="scientific">Desulfotalea psychrophila (strain LSv54 / DSM 12343)</name>
    <dbReference type="NCBI Taxonomy" id="177439"/>
    <lineage>
        <taxon>Bacteria</taxon>
        <taxon>Pseudomonadati</taxon>
        <taxon>Thermodesulfobacteriota</taxon>
        <taxon>Desulfobulbia</taxon>
        <taxon>Desulfobulbales</taxon>
        <taxon>Desulfocapsaceae</taxon>
        <taxon>Desulfotalea</taxon>
    </lineage>
</organism>
<dbReference type="KEGG" id="dps:DP2358"/>